<protein>
    <recommendedName>
        <fullName evidence="4">MotA/TolQ/ExbB proton channel domain-containing protein</fullName>
    </recommendedName>
</protein>
<evidence type="ECO:0008006" key="4">
    <source>
        <dbReference type="Google" id="ProtNLM"/>
    </source>
</evidence>
<evidence type="ECO:0000313" key="3">
    <source>
        <dbReference type="Proteomes" id="UP001178322"/>
    </source>
</evidence>
<dbReference type="EMBL" id="CP126101">
    <property type="protein sequence ID" value="WHY53846.1"/>
    <property type="molecule type" value="Genomic_DNA"/>
</dbReference>
<dbReference type="RefSeq" id="WP_283872317.1">
    <property type="nucleotide sequence ID" value="NZ_CP126101.1"/>
</dbReference>
<feature type="transmembrane region" description="Helical" evidence="1">
    <location>
        <begin position="31"/>
        <end position="50"/>
    </location>
</feature>
<gene>
    <name evidence="2" type="ORF">QNH24_11600</name>
</gene>
<name>A0AAX3X4R0_9BACI</name>
<reference evidence="2" key="1">
    <citation type="submission" date="2023-05" db="EMBL/GenBank/DDBJ databases">
        <title>Comparative genomics of Bacillaceae isolates and their secondary metabolite potential.</title>
        <authorList>
            <person name="Song L."/>
            <person name="Nielsen L.J."/>
            <person name="Mohite O."/>
            <person name="Xu X."/>
            <person name="Weber T."/>
            <person name="Kovacs A.T."/>
        </authorList>
    </citation>
    <scope>NUCLEOTIDE SEQUENCE</scope>
    <source>
        <strain evidence="2">LY1</strain>
    </source>
</reference>
<organism evidence="2 3">
    <name type="scientific">Lysinibacillus pakistanensis</name>
    <dbReference type="NCBI Taxonomy" id="759811"/>
    <lineage>
        <taxon>Bacteria</taxon>
        <taxon>Bacillati</taxon>
        <taxon>Bacillota</taxon>
        <taxon>Bacilli</taxon>
        <taxon>Bacillales</taxon>
        <taxon>Bacillaceae</taxon>
        <taxon>Lysinibacillus</taxon>
    </lineage>
</organism>
<dbReference type="Proteomes" id="UP001178322">
    <property type="component" value="Chromosome"/>
</dbReference>
<dbReference type="AlphaFoldDB" id="A0AAX3X4R0"/>
<feature type="transmembrane region" description="Helical" evidence="1">
    <location>
        <begin position="145"/>
        <end position="163"/>
    </location>
</feature>
<sequence>MISTIKNVFITIVWLFSSVITYNFNKSIGMIIFQIGIYLIAITIIGKYMVFHNNKIIKDEYKLYEKTNTRRIGLFSWAGEEVQPDVILFDLLKNHNETDDLISNLLIIKDKLKMRLGPNLSNYYLIYNYIKLYEKNNMSTFLKRFFSIFFLGGLTSIIIPSLIKGINVEKFTSSFSNQQNNDSGLEIINLLNDILPYLFGISVCFLMLVFLYRAFSKSKKRIQLMIIVMENLIQEKEKELLS</sequence>
<accession>A0AAX3X4R0</accession>
<evidence type="ECO:0000313" key="2">
    <source>
        <dbReference type="EMBL" id="WHY53846.1"/>
    </source>
</evidence>
<proteinExistence type="predicted"/>
<feature type="transmembrane region" description="Helical" evidence="1">
    <location>
        <begin position="7"/>
        <end position="25"/>
    </location>
</feature>
<evidence type="ECO:0000256" key="1">
    <source>
        <dbReference type="SAM" id="Phobius"/>
    </source>
</evidence>
<keyword evidence="1" id="KW-0472">Membrane</keyword>
<keyword evidence="1" id="KW-1133">Transmembrane helix</keyword>
<feature type="transmembrane region" description="Helical" evidence="1">
    <location>
        <begin position="194"/>
        <end position="215"/>
    </location>
</feature>
<keyword evidence="1" id="KW-0812">Transmembrane</keyword>